<evidence type="ECO:0000256" key="5">
    <source>
        <dbReference type="ARBA" id="ARBA00023163"/>
    </source>
</evidence>
<proteinExistence type="predicted"/>
<comment type="caution">
    <text evidence="9">The sequence shown here is derived from an EMBL/GenBank/DDBJ whole genome shotgun (WGS) entry which is preliminary data.</text>
</comment>
<dbReference type="InterPro" id="IPR039420">
    <property type="entry name" value="WalR-like"/>
</dbReference>
<sequence length="191" mass="21620">MVVEDEGIVALEIQTRLQRLGYAVCAVVSTGEMAIKEAKDKHPDLVLMDIRLKGDMDGIEAAQAIQKEGRVPVIYLTANSDDNTLLRAKLTEPFGFILKPFHERDLRSGIEMALYKHKVSVSTSRQMKSDAITKNKAAEELNKENVRLVNEILETTRQALSETSTELQKEYLKKINRYAEMLNAQLRKRTS</sequence>
<dbReference type="PANTHER" id="PTHR48111:SF1">
    <property type="entry name" value="TWO-COMPONENT RESPONSE REGULATOR ORR33"/>
    <property type="match status" value="1"/>
</dbReference>
<accession>A0ABS6S027</accession>
<keyword evidence="4" id="KW-0238">DNA-binding</keyword>
<gene>
    <name evidence="9" type="ORF">HWQ67_11505</name>
</gene>
<evidence type="ECO:0000256" key="2">
    <source>
        <dbReference type="ARBA" id="ARBA00023012"/>
    </source>
</evidence>
<feature type="domain" description="Response regulatory" evidence="8">
    <location>
        <begin position="1"/>
        <end position="114"/>
    </location>
</feature>
<evidence type="ECO:0000256" key="6">
    <source>
        <dbReference type="PROSITE-ProRule" id="PRU00169"/>
    </source>
</evidence>
<keyword evidence="7" id="KW-0175">Coiled coil</keyword>
<dbReference type="InterPro" id="IPR001789">
    <property type="entry name" value="Sig_transdc_resp-reg_receiver"/>
</dbReference>
<evidence type="ECO:0000313" key="10">
    <source>
        <dbReference type="Proteomes" id="UP001196980"/>
    </source>
</evidence>
<keyword evidence="3" id="KW-0805">Transcription regulation</keyword>
<reference evidence="9 10" key="1">
    <citation type="journal article" date="2020" name="J Geophys Res Biogeosci">
        <title>Magnetotaxis as an Adaptation to Enable Bacterial Shuttling of Microbial Sulfur and Sulfur Cycling Across Aquatic Oxic#Anoxic Interfaces.</title>
        <authorList>
            <person name="Li J."/>
            <person name="Liu P."/>
            <person name="Wang J."/>
            <person name="Roberts A.P."/>
            <person name="Pan Y."/>
        </authorList>
    </citation>
    <scope>NUCLEOTIDE SEQUENCE [LARGE SCALE GENOMIC DNA]</scope>
    <source>
        <strain evidence="9 10">MYR-1_YQ</strain>
    </source>
</reference>
<dbReference type="CDD" id="cd17534">
    <property type="entry name" value="REC_DC-like"/>
    <property type="match status" value="1"/>
</dbReference>
<dbReference type="InterPro" id="IPR011006">
    <property type="entry name" value="CheY-like_superfamily"/>
</dbReference>
<dbReference type="SUPFAM" id="SSF52172">
    <property type="entry name" value="CheY-like"/>
    <property type="match status" value="1"/>
</dbReference>
<dbReference type="Proteomes" id="UP001196980">
    <property type="component" value="Unassembled WGS sequence"/>
</dbReference>
<evidence type="ECO:0000256" key="4">
    <source>
        <dbReference type="ARBA" id="ARBA00023125"/>
    </source>
</evidence>
<dbReference type="Pfam" id="PF00072">
    <property type="entry name" value="Response_reg"/>
    <property type="match status" value="1"/>
</dbReference>
<evidence type="ECO:0000256" key="1">
    <source>
        <dbReference type="ARBA" id="ARBA00022553"/>
    </source>
</evidence>
<dbReference type="EMBL" id="JABXWD010000213">
    <property type="protein sequence ID" value="MBV6342212.1"/>
    <property type="molecule type" value="Genomic_DNA"/>
</dbReference>
<evidence type="ECO:0000256" key="3">
    <source>
        <dbReference type="ARBA" id="ARBA00023015"/>
    </source>
</evidence>
<name>A0ABS6S027_9BACT</name>
<keyword evidence="1 6" id="KW-0597">Phosphoprotein</keyword>
<organism evidence="9 10">
    <name type="scientific">Candidatus Magnetobacterium casense</name>
    <dbReference type="NCBI Taxonomy" id="1455061"/>
    <lineage>
        <taxon>Bacteria</taxon>
        <taxon>Pseudomonadati</taxon>
        <taxon>Nitrospirota</taxon>
        <taxon>Thermodesulfovibrionia</taxon>
        <taxon>Thermodesulfovibrionales</taxon>
        <taxon>Candidatus Magnetobacteriaceae</taxon>
        <taxon>Candidatus Magnetobacterium</taxon>
    </lineage>
</organism>
<evidence type="ECO:0000259" key="8">
    <source>
        <dbReference type="PROSITE" id="PS50110"/>
    </source>
</evidence>
<dbReference type="PROSITE" id="PS50110">
    <property type="entry name" value="RESPONSE_REGULATORY"/>
    <property type="match status" value="1"/>
</dbReference>
<feature type="coiled-coil region" evidence="7">
    <location>
        <begin position="138"/>
        <end position="170"/>
    </location>
</feature>
<evidence type="ECO:0000256" key="7">
    <source>
        <dbReference type="SAM" id="Coils"/>
    </source>
</evidence>
<protein>
    <submittedName>
        <fullName evidence="9">Response regulator</fullName>
    </submittedName>
</protein>
<keyword evidence="2" id="KW-0902">Two-component regulatory system</keyword>
<dbReference type="PANTHER" id="PTHR48111">
    <property type="entry name" value="REGULATOR OF RPOS"/>
    <property type="match status" value="1"/>
</dbReference>
<keyword evidence="5" id="KW-0804">Transcription</keyword>
<dbReference type="Gene3D" id="3.40.50.2300">
    <property type="match status" value="1"/>
</dbReference>
<evidence type="ECO:0000313" key="9">
    <source>
        <dbReference type="EMBL" id="MBV6342212.1"/>
    </source>
</evidence>
<keyword evidence="10" id="KW-1185">Reference proteome</keyword>
<feature type="modified residue" description="4-aspartylphosphate" evidence="6">
    <location>
        <position position="49"/>
    </location>
</feature>
<dbReference type="SMART" id="SM00448">
    <property type="entry name" value="REC"/>
    <property type="match status" value="1"/>
</dbReference>